<evidence type="ECO:0000313" key="7">
    <source>
        <dbReference type="EMBL" id="CAE0649549.1"/>
    </source>
</evidence>
<evidence type="ECO:0000256" key="3">
    <source>
        <dbReference type="ARBA" id="ARBA00023157"/>
    </source>
</evidence>
<feature type="signal peptide" evidence="5">
    <location>
        <begin position="1"/>
        <end position="21"/>
    </location>
</feature>
<evidence type="ECO:0000256" key="1">
    <source>
        <dbReference type="ARBA" id="ARBA00022729"/>
    </source>
</evidence>
<protein>
    <recommendedName>
        <fullName evidence="6">Laminin IV type A domain-containing protein</fullName>
    </recommendedName>
</protein>
<name>A0A7S4DHG6_HETAK</name>
<organism evidence="7">
    <name type="scientific">Heterosigma akashiwo</name>
    <name type="common">Chromophytic alga</name>
    <name type="synonym">Heterosigma carterae</name>
    <dbReference type="NCBI Taxonomy" id="2829"/>
    <lineage>
        <taxon>Eukaryota</taxon>
        <taxon>Sar</taxon>
        <taxon>Stramenopiles</taxon>
        <taxon>Ochrophyta</taxon>
        <taxon>Raphidophyceae</taxon>
        <taxon>Chattonellales</taxon>
        <taxon>Chattonellaceae</taxon>
        <taxon>Heterosigma</taxon>
    </lineage>
</organism>
<keyword evidence="2" id="KW-0677">Repeat</keyword>
<evidence type="ECO:0000256" key="5">
    <source>
        <dbReference type="SAM" id="SignalP"/>
    </source>
</evidence>
<dbReference type="PROSITE" id="PS51115">
    <property type="entry name" value="LAMININ_IVA"/>
    <property type="match status" value="1"/>
</dbReference>
<sequence>MIVSIQKLVPLFFFFVTIASAIASAPLAPHQLVQVDPGSEVVITLAGYDLDGDSLTVSIESLPSSGRLYQLSQVYSTHGYDPKQGTAITSSGTQVTGSKNRIVYSRPSVDSVKYEKWDTFTYTVFDGTTTSAEGTVTLVPKTGVMVGSDFLLGNEDWKITGNKASNSLATYEASSRGLVNHYIHGTDDLINVGRIGGDGTDADRWYFSAPSEFLGNQGIAYGGQLKFTLSAHAGDFTASNLNKDAYLVELYCAQCAVNSGVTISYPLSSSGFTGSDKAFSLTLHEKAGWMKDPENTLKSWTVPSKCDFIEVLSGLTHVKILGDFTKWYESVSLDNVAIVNSKQQLPICAQGSPDASVCSC</sequence>
<dbReference type="Pfam" id="PF00052">
    <property type="entry name" value="Laminin_B"/>
    <property type="match status" value="1"/>
</dbReference>
<evidence type="ECO:0000256" key="4">
    <source>
        <dbReference type="ARBA" id="ARBA00023180"/>
    </source>
</evidence>
<feature type="chain" id="PRO_5031278548" description="Laminin IV type A domain-containing protein" evidence="5">
    <location>
        <begin position="22"/>
        <end position="360"/>
    </location>
</feature>
<dbReference type="EMBL" id="HBIU01056548">
    <property type="protein sequence ID" value="CAE0649549.1"/>
    <property type="molecule type" value="Transcribed_RNA"/>
</dbReference>
<accession>A0A7S4DHG6</accession>
<reference evidence="7" key="1">
    <citation type="submission" date="2021-01" db="EMBL/GenBank/DDBJ databases">
        <authorList>
            <person name="Corre E."/>
            <person name="Pelletier E."/>
            <person name="Niang G."/>
            <person name="Scheremetjew M."/>
            <person name="Finn R."/>
            <person name="Kale V."/>
            <person name="Holt S."/>
            <person name="Cochrane G."/>
            <person name="Meng A."/>
            <person name="Brown T."/>
            <person name="Cohen L."/>
        </authorList>
    </citation>
    <scope>NUCLEOTIDE SEQUENCE</scope>
    <source>
        <strain evidence="7">CCMP3107</strain>
    </source>
</reference>
<keyword evidence="4" id="KW-0325">Glycoprotein</keyword>
<dbReference type="AlphaFoldDB" id="A0A7S4DHG6"/>
<feature type="domain" description="Laminin IV type A" evidence="6">
    <location>
        <begin position="152"/>
        <end position="359"/>
    </location>
</feature>
<gene>
    <name evidence="7" type="ORF">HAKA00212_LOCUS24740</name>
</gene>
<evidence type="ECO:0000259" key="6">
    <source>
        <dbReference type="PROSITE" id="PS51115"/>
    </source>
</evidence>
<dbReference type="InterPro" id="IPR000034">
    <property type="entry name" value="Laminin_IV"/>
</dbReference>
<evidence type="ECO:0000256" key="2">
    <source>
        <dbReference type="ARBA" id="ARBA00022737"/>
    </source>
</evidence>
<keyword evidence="3" id="KW-1015">Disulfide bond</keyword>
<dbReference type="SMART" id="SM00281">
    <property type="entry name" value="LamB"/>
    <property type="match status" value="1"/>
</dbReference>
<proteinExistence type="predicted"/>
<dbReference type="Pfam" id="PF17963">
    <property type="entry name" value="Big_9"/>
    <property type="match status" value="1"/>
</dbReference>
<keyword evidence="1 5" id="KW-0732">Signal</keyword>